<evidence type="ECO:0000256" key="1">
    <source>
        <dbReference type="ARBA" id="ARBA00004477"/>
    </source>
</evidence>
<dbReference type="Pfam" id="PF25179">
    <property type="entry name" value="LMF1_C"/>
    <property type="match status" value="1"/>
</dbReference>
<keyword evidence="4" id="KW-0256">Endoplasmic reticulum</keyword>
<keyword evidence="5 7" id="KW-1133">Transmembrane helix</keyword>
<dbReference type="InterPro" id="IPR057433">
    <property type="entry name" value="LMF1/2_C"/>
</dbReference>
<evidence type="ECO:0000259" key="8">
    <source>
        <dbReference type="Pfam" id="PF06762"/>
    </source>
</evidence>
<dbReference type="Pfam" id="PF06762">
    <property type="entry name" value="LMF1"/>
    <property type="match status" value="1"/>
</dbReference>
<keyword evidence="3 7" id="KW-0812">Transmembrane</keyword>
<feature type="transmembrane region" description="Helical" evidence="7">
    <location>
        <begin position="73"/>
        <end position="92"/>
    </location>
</feature>
<dbReference type="EMBL" id="CP000481">
    <property type="protein sequence ID" value="ABK51999.1"/>
    <property type="molecule type" value="Genomic_DNA"/>
</dbReference>
<dbReference type="Proteomes" id="UP000008221">
    <property type="component" value="Chromosome"/>
</dbReference>
<evidence type="ECO:0000313" key="11">
    <source>
        <dbReference type="Proteomes" id="UP000008221"/>
    </source>
</evidence>
<dbReference type="PANTHER" id="PTHR14463">
    <property type="entry name" value="LIPASE MATURATION FACTOR"/>
    <property type="match status" value="1"/>
</dbReference>
<organism evidence="10 11">
    <name type="scientific">Acidothermus cellulolyticus (strain ATCC 43068 / DSM 8971 / 11B)</name>
    <dbReference type="NCBI Taxonomy" id="351607"/>
    <lineage>
        <taxon>Bacteria</taxon>
        <taxon>Bacillati</taxon>
        <taxon>Actinomycetota</taxon>
        <taxon>Actinomycetes</taxon>
        <taxon>Acidothermales</taxon>
        <taxon>Acidothermaceae</taxon>
        <taxon>Acidothermus</taxon>
    </lineage>
</organism>
<feature type="domain" description="Lipase maturation factor 1/2 C-terminal" evidence="9">
    <location>
        <begin position="327"/>
        <end position="465"/>
    </location>
</feature>
<feature type="transmembrane region" description="Helical" evidence="7">
    <location>
        <begin position="256"/>
        <end position="274"/>
    </location>
</feature>
<keyword evidence="6 7" id="KW-0472">Membrane</keyword>
<keyword evidence="11" id="KW-1185">Reference proteome</keyword>
<dbReference type="KEGG" id="ace:Acel_0225"/>
<feature type="domain" description="Lipase maturation factor 1/2 N-terminal" evidence="8">
    <location>
        <begin position="123"/>
        <end position="275"/>
    </location>
</feature>
<evidence type="ECO:0000256" key="4">
    <source>
        <dbReference type="ARBA" id="ARBA00022824"/>
    </source>
</evidence>
<comment type="similarity">
    <text evidence="2">Belongs to the lipase maturation factor family.</text>
</comment>
<dbReference type="GO" id="GO:0051604">
    <property type="term" value="P:protein maturation"/>
    <property type="evidence" value="ECO:0007669"/>
    <property type="project" value="InterPro"/>
</dbReference>
<protein>
    <recommendedName>
        <fullName evidence="12">Lipase maturation factor family protein</fullName>
    </recommendedName>
</protein>
<evidence type="ECO:0000256" key="5">
    <source>
        <dbReference type="ARBA" id="ARBA00022989"/>
    </source>
</evidence>
<accession>A0LRD9</accession>
<proteinExistence type="inferred from homology"/>
<dbReference type="PANTHER" id="PTHR14463:SF10">
    <property type="entry name" value="LIPASE MATURATION FACTOR 1"/>
    <property type="match status" value="1"/>
</dbReference>
<evidence type="ECO:0000256" key="3">
    <source>
        <dbReference type="ARBA" id="ARBA00022692"/>
    </source>
</evidence>
<comment type="subcellular location">
    <subcellularLocation>
        <location evidence="1">Endoplasmic reticulum membrane</location>
        <topology evidence="1">Multi-pass membrane protein</topology>
    </subcellularLocation>
</comment>
<dbReference type="FunCoup" id="A0LRD9">
    <property type="interactions" value="40"/>
</dbReference>
<dbReference type="InterPro" id="IPR057434">
    <property type="entry name" value="LMF1/2_N"/>
</dbReference>
<dbReference type="eggNOG" id="COG3011">
    <property type="taxonomic scope" value="Bacteria"/>
</dbReference>
<name>A0LRD9_ACIC1</name>
<evidence type="ECO:0000256" key="2">
    <source>
        <dbReference type="ARBA" id="ARBA00005512"/>
    </source>
</evidence>
<feature type="transmembrane region" description="Helical" evidence="7">
    <location>
        <begin position="20"/>
        <end position="41"/>
    </location>
</feature>
<reference evidence="10 11" key="1">
    <citation type="journal article" date="2009" name="Genome Res.">
        <title>Complete genome of the cellulolytic thermophile Acidothermus cellulolyticus 11B provides insights into its ecophysiological and evolutionary adaptations.</title>
        <authorList>
            <person name="Barabote R.D."/>
            <person name="Xie G."/>
            <person name="Leu D.H."/>
            <person name="Normand P."/>
            <person name="Necsulea A."/>
            <person name="Daubin V."/>
            <person name="Medigue C."/>
            <person name="Adney W.S."/>
            <person name="Xu X.C."/>
            <person name="Lapidus A."/>
            <person name="Parales R.E."/>
            <person name="Detter C."/>
            <person name="Pujic P."/>
            <person name="Bruce D."/>
            <person name="Lavire C."/>
            <person name="Challacombe J.F."/>
            <person name="Brettin T.S."/>
            <person name="Berry A.M."/>
        </authorList>
    </citation>
    <scope>NUCLEOTIDE SEQUENCE [LARGE SCALE GENOMIC DNA]</scope>
    <source>
        <strain evidence="11">ATCC 43068 / DSM 8971 / 11B</strain>
    </source>
</reference>
<evidence type="ECO:0000256" key="7">
    <source>
        <dbReference type="SAM" id="Phobius"/>
    </source>
</evidence>
<evidence type="ECO:0000259" key="9">
    <source>
        <dbReference type="Pfam" id="PF25179"/>
    </source>
</evidence>
<sequence length="485" mass="55056">MSLHDLAADNSWAARLVLQRGIAAVYVIAFLSGLAQFPALLGERGLLPVPRFVRIAGRRRSPSIFCWHYSDRFFRLLAAAGALIGVTVVAGLPQLGPPWLPAVGFLVMWAIYLSIVNVGQIFYAFGWESLLLEAGFFAAFLGSDSTAPPWPVIYCFRWLVFRLEFGAGMIKMRGDPCWRDFTCLYYHHETQPMPGPFSWYFHRLPKILHRVEVAANHFAQLIVPFGLFAPQPAASIAAAVVIVTQLWLVASGNFAWLNWLTIVLAFSAVDDGFLHLRHAPASSLGPVWWVGVVCAFTALVVVLSYWPTRNLVSRHQLMNAPFNRFHLVNAYGAFGSITRYRDEIVVEGTDADRIDASTSWLEYEFKGKPGTPIRRPRQYAPYHLRLDWLMWFAAMSSPERHPWFVAFLVRLLEGDPATLRLLARNPFPDRPPRYVRALLYRYRFTTWRERRRTGAWWSRELLGTYTLPLALYGLGGTAHARGGDR</sequence>
<dbReference type="HOGENOM" id="CLU_020557_2_0_11"/>
<gene>
    <name evidence="10" type="ordered locus">Acel_0225</name>
</gene>
<feature type="transmembrane region" description="Helical" evidence="7">
    <location>
        <begin position="286"/>
        <end position="306"/>
    </location>
</feature>
<dbReference type="RefSeq" id="WP_011719063.1">
    <property type="nucleotide sequence ID" value="NC_008578.1"/>
</dbReference>
<dbReference type="InParanoid" id="A0LRD9"/>
<evidence type="ECO:0000313" key="10">
    <source>
        <dbReference type="EMBL" id="ABK51999.1"/>
    </source>
</evidence>
<dbReference type="InterPro" id="IPR009613">
    <property type="entry name" value="LMF"/>
</dbReference>
<evidence type="ECO:0008006" key="12">
    <source>
        <dbReference type="Google" id="ProtNLM"/>
    </source>
</evidence>
<dbReference type="OrthoDB" id="9793230at2"/>
<dbReference type="AlphaFoldDB" id="A0LRD9"/>
<dbReference type="STRING" id="351607.Acel_0225"/>
<evidence type="ECO:0000256" key="6">
    <source>
        <dbReference type="ARBA" id="ARBA00023136"/>
    </source>
</evidence>